<accession>A0A9Q3CWX9</accession>
<dbReference type="SUPFAM" id="SSF54928">
    <property type="entry name" value="RNA-binding domain, RBD"/>
    <property type="match status" value="1"/>
</dbReference>
<evidence type="ECO:0000259" key="15">
    <source>
        <dbReference type="PROSITE" id="PS50102"/>
    </source>
</evidence>
<dbReference type="GO" id="GO:0000974">
    <property type="term" value="C:Prp19 complex"/>
    <property type="evidence" value="ECO:0007669"/>
    <property type="project" value="TreeGrafter"/>
</dbReference>
<evidence type="ECO:0000256" key="11">
    <source>
        <dbReference type="ARBA" id="ARBA00023306"/>
    </source>
</evidence>
<dbReference type="GO" id="GO:0071006">
    <property type="term" value="C:U2-type catalytic step 1 spliceosome"/>
    <property type="evidence" value="ECO:0007669"/>
    <property type="project" value="TreeGrafter"/>
</dbReference>
<dbReference type="GO" id="GO:0071007">
    <property type="term" value="C:U2-type catalytic step 2 spliceosome"/>
    <property type="evidence" value="ECO:0007669"/>
    <property type="project" value="TreeGrafter"/>
</dbReference>
<feature type="domain" description="RRM" evidence="15">
    <location>
        <begin position="157"/>
        <end position="232"/>
    </location>
</feature>
<keyword evidence="7 13" id="KW-0862">Zinc</keyword>
<keyword evidence="4 13" id="KW-0479">Metal-binding</keyword>
<evidence type="ECO:0000256" key="3">
    <source>
        <dbReference type="ARBA" id="ARBA00022664"/>
    </source>
</evidence>
<dbReference type="GO" id="GO:0036002">
    <property type="term" value="F:pre-mRNA binding"/>
    <property type="evidence" value="ECO:0007669"/>
    <property type="project" value="TreeGrafter"/>
</dbReference>
<keyword evidence="5" id="KW-0747">Spliceosome</keyword>
<dbReference type="GO" id="GO:0006397">
    <property type="term" value="P:mRNA processing"/>
    <property type="evidence" value="ECO:0007669"/>
    <property type="project" value="UniProtKB-KW"/>
</dbReference>
<evidence type="ECO:0000256" key="12">
    <source>
        <dbReference type="PROSITE-ProRule" id="PRU00176"/>
    </source>
</evidence>
<dbReference type="SMART" id="SM00360">
    <property type="entry name" value="RRM"/>
    <property type="match status" value="1"/>
</dbReference>
<dbReference type="GO" id="GO:0017070">
    <property type="term" value="F:U6 snRNA binding"/>
    <property type="evidence" value="ECO:0007669"/>
    <property type="project" value="TreeGrafter"/>
</dbReference>
<evidence type="ECO:0000256" key="2">
    <source>
        <dbReference type="ARBA" id="ARBA00008024"/>
    </source>
</evidence>
<dbReference type="PANTHER" id="PTHR14089">
    <property type="entry name" value="PRE-MRNA-SPLICING FACTOR RBM22"/>
    <property type="match status" value="1"/>
</dbReference>
<evidence type="ECO:0000256" key="8">
    <source>
        <dbReference type="ARBA" id="ARBA00022884"/>
    </source>
</evidence>
<sequence>MHLNVDPSSIANSPQSTDPPIRKKVKRRPARKQVTIEQAAAVKKQPEQSGQTYNIWYNKWAGGDRYGSYNQKEKAQTRCRIATDAGYTKADGGNNPYCCLYFARGCCPYGSECSYLHRLPPPQSTLPDVSLDVFGREKHSDYRDDMGGVGSFGRQNRTLYIGRLKEINRNTEEIVETHFQEWGEIERIRVLHGRGVAFVTYVSELNAQFAKEAMMCQSMIDDEVLNVRWATEDPNPAAKRAEHARLVQLGSEGIAARMNPDLVEAVEALDQLESETVSKLKHGDDRENLLPDPKRARHQSPPPSTHPTNLTPPAPLQKSILSEKPEILPSTGLLSAEALEGLRYLASSNLVPKSAVNSDSKSKQQSLVGIADYESDNESN</sequence>
<dbReference type="InterPro" id="IPR012677">
    <property type="entry name" value="Nucleotide-bd_a/b_plait_sf"/>
</dbReference>
<evidence type="ECO:0000259" key="16">
    <source>
        <dbReference type="PROSITE" id="PS50103"/>
    </source>
</evidence>
<evidence type="ECO:0000256" key="13">
    <source>
        <dbReference type="PROSITE-ProRule" id="PRU00723"/>
    </source>
</evidence>
<dbReference type="FunFam" id="3.30.70.330:FF:000249">
    <property type="entry name" value="Pre-mRNA-splicing factor CWC2, variant"/>
    <property type="match status" value="1"/>
</dbReference>
<evidence type="ECO:0000256" key="6">
    <source>
        <dbReference type="ARBA" id="ARBA00022771"/>
    </source>
</evidence>
<dbReference type="OrthoDB" id="10251848at2759"/>
<evidence type="ECO:0000256" key="7">
    <source>
        <dbReference type="ARBA" id="ARBA00022833"/>
    </source>
</evidence>
<dbReference type="GO" id="GO:0008270">
    <property type="term" value="F:zinc ion binding"/>
    <property type="evidence" value="ECO:0007669"/>
    <property type="project" value="UniProtKB-KW"/>
</dbReference>
<name>A0A9Q3CWX9_9BASI</name>
<comment type="caution">
    <text evidence="17">The sequence shown here is derived from an EMBL/GenBank/DDBJ whole genome shotgun (WGS) entry which is preliminary data.</text>
</comment>
<feature type="compositionally biased region" description="Polar residues" evidence="14">
    <location>
        <begin position="352"/>
        <end position="367"/>
    </location>
</feature>
<keyword evidence="6 13" id="KW-0863">Zinc-finger</keyword>
<feature type="region of interest" description="Disordered" evidence="14">
    <location>
        <begin position="276"/>
        <end position="316"/>
    </location>
</feature>
<organism evidence="17 18">
    <name type="scientific">Austropuccinia psidii MF-1</name>
    <dbReference type="NCBI Taxonomy" id="1389203"/>
    <lineage>
        <taxon>Eukaryota</taxon>
        <taxon>Fungi</taxon>
        <taxon>Dikarya</taxon>
        <taxon>Basidiomycota</taxon>
        <taxon>Pucciniomycotina</taxon>
        <taxon>Pucciniomycetes</taxon>
        <taxon>Pucciniales</taxon>
        <taxon>Sphaerophragmiaceae</taxon>
        <taxon>Austropuccinia</taxon>
    </lineage>
</organism>
<dbReference type="Gene3D" id="3.30.70.330">
    <property type="match status" value="1"/>
</dbReference>
<evidence type="ECO:0000256" key="5">
    <source>
        <dbReference type="ARBA" id="ARBA00022728"/>
    </source>
</evidence>
<evidence type="ECO:0000256" key="14">
    <source>
        <dbReference type="SAM" id="MobiDB-lite"/>
    </source>
</evidence>
<dbReference type="PROSITE" id="PS50103">
    <property type="entry name" value="ZF_C3H1"/>
    <property type="match status" value="1"/>
</dbReference>
<keyword evidence="8 12" id="KW-0694">RNA-binding</keyword>
<keyword evidence="3" id="KW-0507">mRNA processing</keyword>
<dbReference type="AlphaFoldDB" id="A0A9Q3CWX9"/>
<keyword evidence="10" id="KW-0539">Nucleus</keyword>
<evidence type="ECO:0000256" key="10">
    <source>
        <dbReference type="ARBA" id="ARBA00023242"/>
    </source>
</evidence>
<dbReference type="PROSITE" id="PS50102">
    <property type="entry name" value="RRM"/>
    <property type="match status" value="1"/>
</dbReference>
<keyword evidence="9" id="KW-0508">mRNA splicing</keyword>
<dbReference type="InterPro" id="IPR032297">
    <property type="entry name" value="Torus"/>
</dbReference>
<feature type="compositionally biased region" description="Basic residues" evidence="14">
    <location>
        <begin position="22"/>
        <end position="31"/>
    </location>
</feature>
<evidence type="ECO:0000256" key="4">
    <source>
        <dbReference type="ARBA" id="ARBA00022723"/>
    </source>
</evidence>
<keyword evidence="11" id="KW-0131">Cell cycle</keyword>
<dbReference type="Pfam" id="PF16131">
    <property type="entry name" value="Torus"/>
    <property type="match status" value="1"/>
</dbReference>
<dbReference type="PANTHER" id="PTHR14089:SF2">
    <property type="entry name" value="PRE-MRNA-SPLICING FACTOR CWC2"/>
    <property type="match status" value="1"/>
</dbReference>
<dbReference type="Proteomes" id="UP000765509">
    <property type="component" value="Unassembled WGS sequence"/>
</dbReference>
<feature type="compositionally biased region" description="Polar residues" evidence="14">
    <location>
        <begin position="1"/>
        <end position="18"/>
    </location>
</feature>
<dbReference type="InterPro" id="IPR000504">
    <property type="entry name" value="RRM_dom"/>
</dbReference>
<reference evidence="17" key="1">
    <citation type="submission" date="2021-03" db="EMBL/GenBank/DDBJ databases">
        <title>Draft genome sequence of rust myrtle Austropuccinia psidii MF-1, a brazilian biotype.</title>
        <authorList>
            <person name="Quecine M.C."/>
            <person name="Pachon D.M.R."/>
            <person name="Bonatelli M.L."/>
            <person name="Correr F.H."/>
            <person name="Franceschini L.M."/>
            <person name="Leite T.F."/>
            <person name="Margarido G.R.A."/>
            <person name="Almeida C.A."/>
            <person name="Ferrarezi J.A."/>
            <person name="Labate C.A."/>
        </authorList>
    </citation>
    <scope>NUCLEOTIDE SEQUENCE</scope>
    <source>
        <strain evidence="17">MF-1</strain>
    </source>
</reference>
<keyword evidence="18" id="KW-1185">Reference proteome</keyword>
<protein>
    <recommendedName>
        <fullName evidence="19">Pre-mRNA-splicing factor CWC2</fullName>
    </recommendedName>
</protein>
<dbReference type="InterPro" id="IPR035979">
    <property type="entry name" value="RBD_domain_sf"/>
</dbReference>
<proteinExistence type="inferred from homology"/>
<dbReference type="InterPro" id="IPR000571">
    <property type="entry name" value="Znf_CCCH"/>
</dbReference>
<evidence type="ECO:0008006" key="19">
    <source>
        <dbReference type="Google" id="ProtNLM"/>
    </source>
</evidence>
<evidence type="ECO:0000313" key="18">
    <source>
        <dbReference type="Proteomes" id="UP000765509"/>
    </source>
</evidence>
<evidence type="ECO:0000313" key="17">
    <source>
        <dbReference type="EMBL" id="MBW0490318.1"/>
    </source>
</evidence>
<comment type="similarity">
    <text evidence="2">Belongs to the RRM CWC2 family.</text>
</comment>
<dbReference type="CDD" id="cd12360">
    <property type="entry name" value="RRM_cwf2"/>
    <property type="match status" value="1"/>
</dbReference>
<feature type="zinc finger region" description="C3H1-type" evidence="13">
    <location>
        <begin position="93"/>
        <end position="120"/>
    </location>
</feature>
<feature type="region of interest" description="Disordered" evidence="14">
    <location>
        <begin position="1"/>
        <end position="45"/>
    </location>
</feature>
<gene>
    <name evidence="17" type="ORF">O181_030033</name>
</gene>
<evidence type="ECO:0000256" key="9">
    <source>
        <dbReference type="ARBA" id="ARBA00023187"/>
    </source>
</evidence>
<dbReference type="InterPro" id="IPR034181">
    <property type="entry name" value="Cwc2_RRM"/>
</dbReference>
<dbReference type="GO" id="GO:0008380">
    <property type="term" value="P:RNA splicing"/>
    <property type="evidence" value="ECO:0007669"/>
    <property type="project" value="UniProtKB-KW"/>
</dbReference>
<dbReference type="Pfam" id="PF00076">
    <property type="entry name" value="RRM_1"/>
    <property type="match status" value="1"/>
</dbReference>
<comment type="subcellular location">
    <subcellularLocation>
        <location evidence="1">Nucleus</location>
    </subcellularLocation>
</comment>
<feature type="region of interest" description="Disordered" evidence="14">
    <location>
        <begin position="352"/>
        <end position="380"/>
    </location>
</feature>
<dbReference type="InterPro" id="IPR039171">
    <property type="entry name" value="Cwc2/Slt11"/>
</dbReference>
<feature type="domain" description="C3H1-type" evidence="16">
    <location>
        <begin position="93"/>
        <end position="120"/>
    </location>
</feature>
<feature type="compositionally biased region" description="Basic and acidic residues" evidence="14">
    <location>
        <begin position="276"/>
        <end position="294"/>
    </location>
</feature>
<evidence type="ECO:0000256" key="1">
    <source>
        <dbReference type="ARBA" id="ARBA00004123"/>
    </source>
</evidence>
<feature type="compositionally biased region" description="Pro residues" evidence="14">
    <location>
        <begin position="300"/>
        <end position="315"/>
    </location>
</feature>
<dbReference type="EMBL" id="AVOT02010516">
    <property type="protein sequence ID" value="MBW0490318.1"/>
    <property type="molecule type" value="Genomic_DNA"/>
</dbReference>